<feature type="compositionally biased region" description="Basic and acidic residues" evidence="1">
    <location>
        <begin position="1218"/>
        <end position="1232"/>
    </location>
</feature>
<sequence>MEETSCEKVHTPSRGQEPRRNSTMKPKKQQSSSASDRKPSAGGTSSGAVPSSSASLGTAGTEAKSTSTNASSSIAPASAPPTKKPVKRLQSKAKETASSSQTGGPTTTATVAPPAAGKSSEKPSPSTAVATISGAGASSSAAQSNKSKSGAASGAKTTAAMAASMASTPNAPKSTASSVESVKEGCGGGVAADSGANVSSTSAPIGSAAGYLEPSVAATPPSKGNKGAAKTIKSDSIGSTAQTQGSTAKGTPKDARKSSKGGGGSAATKKAASQAEKSDSGKRKQSTAGTANPSSASVGTGGSGENRPQGAGAICTPTAFDSKLREKEKKIQKELKNLGVPDKTINQSIDAAYLLESVESVVNPSISEMVKTKSRATVAQGKYGGGGGDSIITAGGGQAGRKSSTTSEDPPPSADAEVEKHPKESIATATTGTGKAKKSVTLKLDHQPEEGSKQTKSSGKGASAKEPSTDKAGPKSARKDEKGAGASAVPGAATSTASSKSSSKATGQGAKTSKKANNPTGPTESKQKKVELTAKNVAEQQKKDIAAIEAPQPVVKQSSEPDCSSLAIGRSSSDEQEDHEEQKNEEVHSRIDSIVKALEREDIETTPTGTKKDVVDTTIQAGGKEEGSAVGAPAVHTPQRKGSTEGKAKKQATPRKPPAKKEATAASKSKAKEASDKKKASAPDAPDKKEVKFQEQTPASPAKRKYVKKPKTTAAVEESISGEKPAKIAKSSTAKKAPAAAAAAAATSKAKQAEVAKGGGKVSTVSSSTNQDIGTKGVDSTKDDKTPAAPVKPSEPAASVVSAGRDRSSTENDDDLPLRQLQQKQNQAQPARESGAQSTEKSAAADPTSSQVLVLNQQEKLLAHQSVEKEKEDHTDSCSGGVNASNASGPILAGLLKSSAKQPKRPYVRKTTTAAVGGGGGENKNSKTAATASVSNPVHSDETKERKLEKKDVYDFDDSESEIETPVKPGKPSFKRKSSVDISQSREDISRDAADDPDPVKAKAIEDDGKRGEPASVAEGCGEGDETAKEKRTTVPLKKQKRRIEAILSESLKAEQRSGASSASEKEQDEDGAGVASVVAPEAKVKKKATALASRKLKQETKHDSHSSADEADDDDDGEDDDHDDDGDEDGADDDNGSGDSDGCSSTDTVRTRIAKKRQSAKKRNVKLYGFWSGPKRHRVASLNALAKVHCLYENEMRGALEASLMSQSSGSRVIRTITKDGERIKKERICPEEESGGEESRSGETPGAGESTEQPRCKEVEQSKAKESEKKKAGDEKKDSVKQERKEAASQQQPPQQQQHQQQKQAPDGTAREELKAKVKEEAPKKDSDQDSAESSEEEPVVARNLRCVPGLRGAGKHWDPDASSLESEIEQLPDSDETYAQGKDTDPTRKRKIKKKVVRKSKAKTAAVQAKVEKSEKEKEGKSEKATEKPEKPPKPPVKKIKKELKALLTDNERQDDGAASSSSTASEKGTAAKTKPSDDGAAAKKRKRQEPKSEPGGDYKDYIGKKRMASLNATAMLAATYEVQRVLYRNTDSSDSECSAEKAAPKSKKASKESKDQKERAEKEAAAKVDGKKDTAGEKDSARGGEAMQPGCQPGAAGSPVDSKQLDMGSAGTSQPSTSGGISVAQQEVLTKKKKVVIKTEPMRDRKDDPMEVKREIEEPRPVSSNLVIAQDTEVTITGVYVNSSLGTNQEAYCKMQYRVQQSVTEERLVRPGEAPPKSYTPLSALSSMRPPNDQALSTPPLFVPPAQCDSPLGPPRAFYPPPTSSSGSSSAFCAPMPHDSPGKCVRFICRCGVLCRLATTQ</sequence>
<feature type="compositionally biased region" description="Polar residues" evidence="1">
    <location>
        <begin position="1614"/>
        <end position="1632"/>
    </location>
</feature>
<feature type="region of interest" description="Disordered" evidence="1">
    <location>
        <begin position="1204"/>
        <end position="1507"/>
    </location>
</feature>
<feature type="compositionally biased region" description="Basic and acidic residues" evidence="1">
    <location>
        <begin position="1413"/>
        <end position="1436"/>
    </location>
</feature>
<proteinExistence type="predicted"/>
<feature type="compositionally biased region" description="Polar residues" evidence="1">
    <location>
        <begin position="515"/>
        <end position="524"/>
    </location>
</feature>
<feature type="compositionally biased region" description="Basic and acidic residues" evidence="1">
    <location>
        <begin position="670"/>
        <end position="693"/>
    </location>
</feature>
<evidence type="ECO:0000313" key="3">
    <source>
        <dbReference type="Proteomes" id="UP000075886"/>
    </source>
</evidence>
<feature type="compositionally biased region" description="Basic and acidic residues" evidence="1">
    <location>
        <begin position="1"/>
        <end position="20"/>
    </location>
</feature>
<feature type="compositionally biased region" description="Basic and acidic residues" evidence="1">
    <location>
        <begin position="1644"/>
        <end position="1664"/>
    </location>
</feature>
<feature type="compositionally biased region" description="Polar residues" evidence="1">
    <location>
        <begin position="21"/>
        <end position="34"/>
    </location>
</feature>
<feature type="compositionally biased region" description="Basic and acidic residues" evidence="1">
    <location>
        <begin position="1542"/>
        <end position="1586"/>
    </location>
</feature>
<feature type="compositionally biased region" description="Acidic residues" evidence="1">
    <location>
        <begin position="1331"/>
        <end position="1341"/>
    </location>
</feature>
<dbReference type="PANTHER" id="PTHR48125:SF10">
    <property type="entry name" value="OS12G0136300 PROTEIN"/>
    <property type="match status" value="1"/>
</dbReference>
<feature type="compositionally biased region" description="Basic and acidic residues" evidence="1">
    <location>
        <begin position="580"/>
        <end position="600"/>
    </location>
</feature>
<feature type="compositionally biased region" description="Basic and acidic residues" evidence="1">
    <location>
        <begin position="1097"/>
        <end position="1109"/>
    </location>
</feature>
<organism evidence="2 3">
    <name type="scientific">Anopheles farauti</name>
    <dbReference type="NCBI Taxonomy" id="69004"/>
    <lineage>
        <taxon>Eukaryota</taxon>
        <taxon>Metazoa</taxon>
        <taxon>Ecdysozoa</taxon>
        <taxon>Arthropoda</taxon>
        <taxon>Hexapoda</taxon>
        <taxon>Insecta</taxon>
        <taxon>Pterygota</taxon>
        <taxon>Neoptera</taxon>
        <taxon>Endopterygota</taxon>
        <taxon>Diptera</taxon>
        <taxon>Nematocera</taxon>
        <taxon>Culicoidea</taxon>
        <taxon>Culicidae</taxon>
        <taxon>Anophelinae</taxon>
        <taxon>Anopheles</taxon>
    </lineage>
</organism>
<feature type="region of interest" description="Disordered" evidence="1">
    <location>
        <begin position="1534"/>
        <end position="1664"/>
    </location>
</feature>
<feature type="compositionally biased region" description="Low complexity" evidence="1">
    <location>
        <begin position="491"/>
        <end position="511"/>
    </location>
</feature>
<accession>A0A182QNL3</accession>
<feature type="compositionally biased region" description="Polar residues" evidence="1">
    <location>
        <begin position="234"/>
        <end position="249"/>
    </location>
</feature>
<feature type="compositionally biased region" description="Low complexity" evidence="1">
    <location>
        <begin position="1460"/>
        <end position="1477"/>
    </location>
</feature>
<dbReference type="STRING" id="69004.A0A182QNL3"/>
<name>A0A182QNL3_9DIPT</name>
<feature type="region of interest" description="Disordered" evidence="1">
    <location>
        <begin position="1"/>
        <end position="328"/>
    </location>
</feature>
<dbReference type="PANTHER" id="PTHR48125">
    <property type="entry name" value="LP07818P1"/>
    <property type="match status" value="1"/>
</dbReference>
<feature type="compositionally biased region" description="Low complexity" evidence="1">
    <location>
        <begin position="40"/>
        <end position="77"/>
    </location>
</feature>
<feature type="compositionally biased region" description="Basic residues" evidence="1">
    <location>
        <begin position="1391"/>
        <end position="1405"/>
    </location>
</feature>
<evidence type="ECO:0008006" key="4">
    <source>
        <dbReference type="Google" id="ProtNLM"/>
    </source>
</evidence>
<feature type="compositionally biased region" description="Polar residues" evidence="1">
    <location>
        <begin position="835"/>
        <end position="859"/>
    </location>
</feature>
<dbReference type="VEuPathDB" id="VectorBase:AFAF013788"/>
<feature type="compositionally biased region" description="Basic residues" evidence="1">
    <location>
        <begin position="702"/>
        <end position="711"/>
    </location>
</feature>
<feature type="compositionally biased region" description="Polar residues" evidence="1">
    <location>
        <begin position="286"/>
        <end position="298"/>
    </location>
</feature>
<feature type="compositionally biased region" description="Low complexity" evidence="1">
    <location>
        <begin position="728"/>
        <end position="750"/>
    </location>
</feature>
<protein>
    <recommendedName>
        <fullName evidence="4">BAH domain-containing protein</fullName>
    </recommendedName>
</protein>
<reference evidence="3" key="1">
    <citation type="submission" date="2014-01" db="EMBL/GenBank/DDBJ databases">
        <title>The Genome Sequence of Anopheles farauti FAR1 (V2).</title>
        <authorList>
            <consortium name="The Broad Institute Genomics Platform"/>
            <person name="Neafsey D.E."/>
            <person name="Besansky N."/>
            <person name="Howell P."/>
            <person name="Walton C."/>
            <person name="Young S.K."/>
            <person name="Zeng Q."/>
            <person name="Gargeya S."/>
            <person name="Fitzgerald M."/>
            <person name="Haas B."/>
            <person name="Abouelleil A."/>
            <person name="Allen A.W."/>
            <person name="Alvarado L."/>
            <person name="Arachchi H.M."/>
            <person name="Berlin A.M."/>
            <person name="Chapman S.B."/>
            <person name="Gainer-Dewar J."/>
            <person name="Goldberg J."/>
            <person name="Griggs A."/>
            <person name="Gujja S."/>
            <person name="Hansen M."/>
            <person name="Howarth C."/>
            <person name="Imamovic A."/>
            <person name="Ireland A."/>
            <person name="Larimer J."/>
            <person name="McCowan C."/>
            <person name="Murphy C."/>
            <person name="Pearson M."/>
            <person name="Poon T.W."/>
            <person name="Priest M."/>
            <person name="Roberts A."/>
            <person name="Saif S."/>
            <person name="Shea T."/>
            <person name="Sisk P."/>
            <person name="Sykes S."/>
            <person name="Wortman J."/>
            <person name="Nusbaum C."/>
            <person name="Birren B."/>
        </authorList>
    </citation>
    <scope>NUCLEOTIDE SEQUENCE [LARGE SCALE GENOMIC DNA]</scope>
    <source>
        <strain evidence="3">FAR1</strain>
    </source>
</reference>
<evidence type="ECO:0000256" key="1">
    <source>
        <dbReference type="SAM" id="MobiDB-lite"/>
    </source>
</evidence>
<feature type="compositionally biased region" description="Acidic residues" evidence="1">
    <location>
        <begin position="1369"/>
        <end position="1379"/>
    </location>
</feature>
<feature type="compositionally biased region" description="Low complexity" evidence="1">
    <location>
        <begin position="1292"/>
        <end position="1306"/>
    </location>
</feature>
<feature type="compositionally biased region" description="Gly residues" evidence="1">
    <location>
        <begin position="382"/>
        <end position="399"/>
    </location>
</feature>
<dbReference type="EMBL" id="AXCN02000090">
    <property type="status" value="NOT_ANNOTATED_CDS"/>
    <property type="molecule type" value="Genomic_DNA"/>
</dbReference>
<feature type="region of interest" description="Disordered" evidence="1">
    <location>
        <begin position="371"/>
        <end position="530"/>
    </location>
</feature>
<feature type="compositionally biased region" description="Basic and acidic residues" evidence="1">
    <location>
        <begin position="1493"/>
        <end position="1507"/>
    </location>
</feature>
<feature type="compositionally biased region" description="Polar residues" evidence="1">
    <location>
        <begin position="926"/>
        <end position="938"/>
    </location>
</feature>
<keyword evidence="3" id="KW-1185">Reference proteome</keyword>
<dbReference type="EnsemblMetazoa" id="AFAF013788-RA">
    <property type="protein sequence ID" value="AFAF013788-PA"/>
    <property type="gene ID" value="AFAF013788"/>
</dbReference>
<feature type="compositionally biased region" description="Basic and acidic residues" evidence="1">
    <location>
        <begin position="866"/>
        <end position="876"/>
    </location>
</feature>
<feature type="compositionally biased region" description="Basic and acidic residues" evidence="1">
    <location>
        <begin position="1254"/>
        <end position="1289"/>
    </location>
</feature>
<feature type="compositionally biased region" description="Basic and acidic residues" evidence="1">
    <location>
        <begin position="939"/>
        <end position="954"/>
    </location>
</feature>
<dbReference type="Proteomes" id="UP000075886">
    <property type="component" value="Unassembled WGS sequence"/>
</dbReference>
<feature type="compositionally biased region" description="Low complexity" evidence="1">
    <location>
        <begin position="126"/>
        <end position="168"/>
    </location>
</feature>
<reference evidence="2" key="2">
    <citation type="submission" date="2020-05" db="UniProtKB">
        <authorList>
            <consortium name="EnsemblMetazoa"/>
        </authorList>
    </citation>
    <scope>IDENTIFICATION</scope>
    <source>
        <strain evidence="2">FAR1</strain>
    </source>
</reference>
<evidence type="ECO:0000313" key="2">
    <source>
        <dbReference type="EnsemblMetazoa" id="AFAF013788-PA"/>
    </source>
</evidence>
<feature type="compositionally biased region" description="Basic and acidic residues" evidence="1">
    <location>
        <begin position="443"/>
        <end position="453"/>
    </location>
</feature>
<feature type="compositionally biased region" description="Basic residues" evidence="1">
    <location>
        <begin position="1153"/>
        <end position="1163"/>
    </location>
</feature>
<feature type="compositionally biased region" description="Acidic residues" evidence="1">
    <location>
        <begin position="1110"/>
        <end position="1137"/>
    </location>
</feature>
<feature type="compositionally biased region" description="Polar residues" evidence="1">
    <location>
        <begin position="877"/>
        <end position="888"/>
    </location>
</feature>
<feature type="compositionally biased region" description="Low complexity" evidence="1">
    <location>
        <begin position="96"/>
        <end position="117"/>
    </location>
</feature>
<feature type="compositionally biased region" description="Basic and acidic residues" evidence="1">
    <location>
        <begin position="984"/>
        <end position="1013"/>
    </location>
</feature>
<feature type="compositionally biased region" description="Basic and acidic residues" evidence="1">
    <location>
        <begin position="1311"/>
        <end position="1330"/>
    </location>
</feature>
<feature type="region of interest" description="Disordered" evidence="1">
    <location>
        <begin position="543"/>
        <end position="1163"/>
    </location>
</feature>
<feature type="compositionally biased region" description="Basic and acidic residues" evidence="1">
    <location>
        <begin position="467"/>
        <end position="483"/>
    </location>
</feature>
<feature type="compositionally biased region" description="Low complexity" evidence="1">
    <location>
        <begin position="818"/>
        <end position="832"/>
    </location>
</feature>
<feature type="compositionally biased region" description="Polar residues" evidence="1">
    <location>
        <begin position="169"/>
        <end position="180"/>
    </location>
</feature>